<dbReference type="GO" id="GO:0005634">
    <property type="term" value="C:nucleus"/>
    <property type="evidence" value="ECO:0007669"/>
    <property type="project" value="TreeGrafter"/>
</dbReference>
<dbReference type="InterPro" id="IPR006571">
    <property type="entry name" value="TLDc_dom"/>
</dbReference>
<dbReference type="SMART" id="SM00584">
    <property type="entry name" value="TLDc"/>
    <property type="match status" value="1"/>
</dbReference>
<keyword evidence="9" id="KW-1185">Reference proteome</keyword>
<evidence type="ECO:0000259" key="7">
    <source>
        <dbReference type="PROSITE" id="PS51886"/>
    </source>
</evidence>
<comment type="similarity">
    <text evidence="3">Belongs to the RTC5 family.</text>
</comment>
<dbReference type="PROSITE" id="PS51886">
    <property type="entry name" value="TLDC"/>
    <property type="match status" value="1"/>
</dbReference>
<accession>A0A8H7UM46</accession>
<evidence type="ECO:0000313" key="8">
    <source>
        <dbReference type="EMBL" id="KAG2184823.1"/>
    </source>
</evidence>
<evidence type="ECO:0000256" key="2">
    <source>
        <dbReference type="ARBA" id="ARBA00004496"/>
    </source>
</evidence>
<feature type="region of interest" description="Disordered" evidence="6">
    <location>
        <begin position="161"/>
        <end position="187"/>
    </location>
</feature>
<proteinExistence type="inferred from homology"/>
<dbReference type="OrthoDB" id="289228at2759"/>
<comment type="subcellular location">
    <subcellularLocation>
        <location evidence="2">Cytoplasm</location>
    </subcellularLocation>
</comment>
<feature type="region of interest" description="Disordered" evidence="6">
    <location>
        <begin position="1"/>
        <end position="31"/>
    </location>
</feature>
<dbReference type="EMBL" id="JAEPQZ010000002">
    <property type="protein sequence ID" value="KAG2184823.1"/>
    <property type="molecule type" value="Genomic_DNA"/>
</dbReference>
<evidence type="ECO:0000256" key="1">
    <source>
        <dbReference type="ARBA" id="ARBA00002738"/>
    </source>
</evidence>
<keyword evidence="5" id="KW-0963">Cytoplasm</keyword>
<evidence type="ECO:0000313" key="9">
    <source>
        <dbReference type="Proteomes" id="UP000654370"/>
    </source>
</evidence>
<feature type="domain" description="TLDc" evidence="7">
    <location>
        <begin position="341"/>
        <end position="577"/>
    </location>
</feature>
<evidence type="ECO:0000256" key="3">
    <source>
        <dbReference type="ARBA" id="ARBA00006731"/>
    </source>
</evidence>
<protein>
    <recommendedName>
        <fullName evidence="4">Restriction of telomere capping protein 5</fullName>
    </recommendedName>
</protein>
<sequence length="631" mass="69597">MGQNASSQKGEADQQADSASQTLGDSTISSSAPSMSFVQSRAEFNHIKHNLTRFELRSLQAAFHDMKTTFSDNFECIELKKFLEVLDLAPPVESAGILLFKSFSYLASFPQCEEAGPIPLTLQGFITAFAIMSGKLEKDAKFHANFQDLFLNSIAVIPATQQQMKKSPQPSPEILPADKKESPPPANRGLSLADLGVSFDEDEQAKSPAQSADSSQDIKILCRDVSSIIAFLLWIVRMAWSEPNQPRSDQDSCPDELEMASIIVNTISGISYSEGPDTLPCISKAALQSWNSQYAPNLYNGLQSFIYNKFAMFEPASIQSSTSLSDIILPNDIAPKPDETELLTPTYAAILNWSLPQSALSQKLWNLLYNADRDGYAMNNFISHVFKYPGPTLLLLQVEAIGTATSSLSLSSSYQALSLASSIPKHDNSSFRRQSSSAHLLNEPVMMLLGAYIPEPWKQPKQYWGSQECFLFELGPNYEIYKPIGKGQQYIYCHRDFGIAFGGTSSYNGPPAPLNSSRGHRASAPNNAFLLTLDDNLQKGTYVQDEFPAAPTFGEARTRQKFAYFYETVSIEAFGLGGKSARATQQSDWQFDKKEAERRAGVNIRKGGKGVDRQLLRMAGVLDDDVGEDRE</sequence>
<reference evidence="8" key="1">
    <citation type="submission" date="2020-12" db="EMBL/GenBank/DDBJ databases">
        <title>Metabolic potential, ecology and presence of endohyphal bacteria is reflected in genomic diversity of Mucoromycotina.</title>
        <authorList>
            <person name="Muszewska A."/>
            <person name="Okrasinska A."/>
            <person name="Steczkiewicz K."/>
            <person name="Drgas O."/>
            <person name="Orlowska M."/>
            <person name="Perlinska-Lenart U."/>
            <person name="Aleksandrzak-Piekarczyk T."/>
            <person name="Szatraj K."/>
            <person name="Zielenkiewicz U."/>
            <person name="Pilsyk S."/>
            <person name="Malc E."/>
            <person name="Mieczkowski P."/>
            <person name="Kruszewska J.S."/>
            <person name="Biernat P."/>
            <person name="Pawlowska J."/>
        </authorList>
    </citation>
    <scope>NUCLEOTIDE SEQUENCE</scope>
    <source>
        <strain evidence="8">WA0000067209</strain>
    </source>
</reference>
<dbReference type="Proteomes" id="UP000654370">
    <property type="component" value="Unassembled WGS sequence"/>
</dbReference>
<gene>
    <name evidence="8" type="ORF">INT43_000736</name>
</gene>
<name>A0A8H7UM46_MORIS</name>
<evidence type="ECO:0000256" key="4">
    <source>
        <dbReference type="ARBA" id="ARBA00015163"/>
    </source>
</evidence>
<evidence type="ECO:0000256" key="6">
    <source>
        <dbReference type="SAM" id="MobiDB-lite"/>
    </source>
</evidence>
<dbReference type="PANTHER" id="PTHR23354:SF130">
    <property type="entry name" value="RESTRICTION OF TELOMERE CAPPING PROTEIN 5"/>
    <property type="match status" value="1"/>
</dbReference>
<dbReference type="AlphaFoldDB" id="A0A8H7UM46"/>
<comment type="caution">
    <text evidence="8">The sequence shown here is derived from an EMBL/GenBank/DDBJ whole genome shotgun (WGS) entry which is preliminary data.</text>
</comment>
<dbReference type="PANTHER" id="PTHR23354">
    <property type="entry name" value="NUCLEOLAR PROTEIN 7/ESTROGEN RECEPTOR COACTIVATOR-RELATED"/>
    <property type="match status" value="1"/>
</dbReference>
<organism evidence="8 9">
    <name type="scientific">Mortierella isabellina</name>
    <name type="common">Filamentous fungus</name>
    <name type="synonym">Umbelopsis isabellina</name>
    <dbReference type="NCBI Taxonomy" id="91625"/>
    <lineage>
        <taxon>Eukaryota</taxon>
        <taxon>Fungi</taxon>
        <taxon>Fungi incertae sedis</taxon>
        <taxon>Mucoromycota</taxon>
        <taxon>Mucoromycotina</taxon>
        <taxon>Umbelopsidomycetes</taxon>
        <taxon>Umbelopsidales</taxon>
        <taxon>Umbelopsidaceae</taxon>
        <taxon>Umbelopsis</taxon>
    </lineage>
</organism>
<dbReference type="GO" id="GO:0005737">
    <property type="term" value="C:cytoplasm"/>
    <property type="evidence" value="ECO:0007669"/>
    <property type="project" value="UniProtKB-SubCell"/>
</dbReference>
<dbReference type="Pfam" id="PF07534">
    <property type="entry name" value="TLD"/>
    <property type="match status" value="1"/>
</dbReference>
<comment type="function">
    <text evidence="1">May be involved in a process influencing telomere capping.</text>
</comment>
<dbReference type="GO" id="GO:0006979">
    <property type="term" value="P:response to oxidative stress"/>
    <property type="evidence" value="ECO:0007669"/>
    <property type="project" value="TreeGrafter"/>
</dbReference>
<evidence type="ECO:0000256" key="5">
    <source>
        <dbReference type="ARBA" id="ARBA00022490"/>
    </source>
</evidence>